<protein>
    <submittedName>
        <fullName evidence="2">Allergen Asp f 4</fullName>
    </submittedName>
</protein>
<evidence type="ECO:0000313" key="3">
    <source>
        <dbReference type="Proteomes" id="UP000567885"/>
    </source>
</evidence>
<feature type="region of interest" description="Disordered" evidence="1">
    <location>
        <begin position="66"/>
        <end position="89"/>
    </location>
</feature>
<evidence type="ECO:0000313" key="2">
    <source>
        <dbReference type="EMBL" id="KAF5658231.1"/>
    </source>
</evidence>
<keyword evidence="3" id="KW-1185">Reference proteome</keyword>
<dbReference type="GO" id="GO:0005576">
    <property type="term" value="C:extracellular region"/>
    <property type="evidence" value="ECO:0007669"/>
    <property type="project" value="InterPro"/>
</dbReference>
<dbReference type="PANTHER" id="PTHR42039">
    <property type="entry name" value="PUTATIVE (AFU_ORTHOLOGUE AFUA_3G02940)-RELATED"/>
    <property type="match status" value="1"/>
</dbReference>
<feature type="compositionally biased region" description="Basic residues" evidence="1">
    <location>
        <begin position="68"/>
        <end position="78"/>
    </location>
</feature>
<comment type="caution">
    <text evidence="2">The sequence shown here is derived from an EMBL/GenBank/DDBJ whole genome shotgun (WGS) entry which is preliminary data.</text>
</comment>
<dbReference type="InterPro" id="IPR038903">
    <property type="entry name" value="Allergen_Asp_f_4"/>
</dbReference>
<organism evidence="2 3">
    <name type="scientific">Fusarium heterosporum</name>
    <dbReference type="NCBI Taxonomy" id="42747"/>
    <lineage>
        <taxon>Eukaryota</taxon>
        <taxon>Fungi</taxon>
        <taxon>Dikarya</taxon>
        <taxon>Ascomycota</taxon>
        <taxon>Pezizomycotina</taxon>
        <taxon>Sordariomycetes</taxon>
        <taxon>Hypocreomycetidae</taxon>
        <taxon>Hypocreales</taxon>
        <taxon>Nectriaceae</taxon>
        <taxon>Fusarium</taxon>
        <taxon>Fusarium heterosporum species complex</taxon>
    </lineage>
</organism>
<name>A0A8H5WFM8_FUSHE</name>
<reference evidence="2 3" key="1">
    <citation type="submission" date="2020-05" db="EMBL/GenBank/DDBJ databases">
        <title>Identification and distribution of gene clusters putatively required for synthesis of sphingolipid metabolism inhibitors in phylogenetically diverse species of the filamentous fungus Fusarium.</title>
        <authorList>
            <person name="Kim H.-S."/>
            <person name="Busman M."/>
            <person name="Brown D.W."/>
            <person name="Divon H."/>
            <person name="Uhlig S."/>
            <person name="Proctor R.H."/>
        </authorList>
    </citation>
    <scope>NUCLEOTIDE SEQUENCE [LARGE SCALE GENOMIC DNA]</scope>
    <source>
        <strain evidence="2 3">NRRL 20693</strain>
    </source>
</reference>
<dbReference type="PANTHER" id="PTHR42039:SF1">
    <property type="entry name" value="PUTATIVE (AFU_ORTHOLOGUE AFUA_3G02940)-RELATED"/>
    <property type="match status" value="1"/>
</dbReference>
<dbReference type="Pfam" id="PF25312">
    <property type="entry name" value="Allergen_Asp_f_4"/>
    <property type="match status" value="1"/>
</dbReference>
<proteinExistence type="predicted"/>
<sequence>MRSQAFLTFVTAVFSVCARLHRHHQPRFNRLGNPSAHQHAPRLIDKAAQPDTDATIATSVPNFISTSHKAHRSQRWKKRDQSGSSPGFASFCNSRAVKRATADQNDYKGRIDSDDNYGCNIMTIDASVTDKYQYTVVFKNAGSSDESCVCFNKTGPDGGVDGFWKGKEAITFNIPVSGTQVVAFDQNPQVDCVCGFGTSTPTKTLRQYAHTWLEFDFGNESNDGWSSAGASCRVAAAAAAGLDIPGLRVCHHHDCSTISPGGSGTNACLGGMEAEDRVGLRIKPGKVRLTVDVDYSG</sequence>
<dbReference type="OrthoDB" id="118256at2759"/>
<dbReference type="Proteomes" id="UP000567885">
    <property type="component" value="Unassembled WGS sequence"/>
</dbReference>
<dbReference type="EMBL" id="JAAGWQ010000248">
    <property type="protein sequence ID" value="KAF5658231.1"/>
    <property type="molecule type" value="Genomic_DNA"/>
</dbReference>
<dbReference type="AlphaFoldDB" id="A0A8H5WFM8"/>
<gene>
    <name evidence="2" type="ORF">FHETE_9991</name>
</gene>
<evidence type="ECO:0000256" key="1">
    <source>
        <dbReference type="SAM" id="MobiDB-lite"/>
    </source>
</evidence>
<dbReference type="GO" id="GO:0019863">
    <property type="term" value="F:IgE binding"/>
    <property type="evidence" value="ECO:0007669"/>
    <property type="project" value="InterPro"/>
</dbReference>
<accession>A0A8H5WFM8</accession>